<evidence type="ECO:0000256" key="1">
    <source>
        <dbReference type="ARBA" id="ARBA00006817"/>
    </source>
</evidence>
<protein>
    <submittedName>
        <fullName evidence="3">SRPBCC domain-containing protein</fullName>
    </submittedName>
</protein>
<dbReference type="AlphaFoldDB" id="A0A8J6PI89"/>
<dbReference type="CDD" id="cd07814">
    <property type="entry name" value="SRPBCC_CalC_Aha1-like"/>
    <property type="match status" value="1"/>
</dbReference>
<comment type="similarity">
    <text evidence="1">Belongs to the AHA1 family.</text>
</comment>
<evidence type="ECO:0000259" key="2">
    <source>
        <dbReference type="Pfam" id="PF08327"/>
    </source>
</evidence>
<accession>A0A8J6PI89</accession>
<evidence type="ECO:0000313" key="4">
    <source>
        <dbReference type="Proteomes" id="UP000652681"/>
    </source>
</evidence>
<dbReference type="SUPFAM" id="SSF55961">
    <property type="entry name" value="Bet v1-like"/>
    <property type="match status" value="1"/>
</dbReference>
<dbReference type="Proteomes" id="UP000652681">
    <property type="component" value="Unassembled WGS sequence"/>
</dbReference>
<keyword evidence="4" id="KW-1185">Reference proteome</keyword>
<gene>
    <name evidence="3" type="ORF">H9Y05_06340</name>
</gene>
<feature type="domain" description="Activator of Hsp90 ATPase homologue 1/2-like C-terminal" evidence="2">
    <location>
        <begin position="28"/>
        <end position="162"/>
    </location>
</feature>
<sequence length="167" mass="19134">MKSSLLFSFSVDKENNTIYVKRAFNAGLQLVWDAWTKAEILDQWWAPKPYRAETKSLDFRVGGTWLYAMVSPENEKHWAKADYTAIQPNQSISWVDAFCDENGVESPGKPRSVWENQFTEDTGITTVSITLKHDSLADLELMIEMGFKEGFTMGLQNLEDLLNQSRK</sequence>
<dbReference type="InterPro" id="IPR023393">
    <property type="entry name" value="START-like_dom_sf"/>
</dbReference>
<reference evidence="3" key="1">
    <citation type="submission" date="2020-09" db="EMBL/GenBank/DDBJ databases">
        <title>Taishania pollutisoli gen. nov., sp. nov., Isolated from Tetrabromobisphenol A-Contaminated Soil.</title>
        <authorList>
            <person name="Chen Q."/>
        </authorList>
    </citation>
    <scope>NUCLEOTIDE SEQUENCE</scope>
    <source>
        <strain evidence="3">CZZ-1</strain>
    </source>
</reference>
<dbReference type="EMBL" id="JACVEL010000003">
    <property type="protein sequence ID" value="MBC9812096.1"/>
    <property type="molecule type" value="Genomic_DNA"/>
</dbReference>
<evidence type="ECO:0000313" key="3">
    <source>
        <dbReference type="EMBL" id="MBC9812096.1"/>
    </source>
</evidence>
<proteinExistence type="inferred from homology"/>
<dbReference type="Gene3D" id="3.30.530.20">
    <property type="match status" value="1"/>
</dbReference>
<dbReference type="InterPro" id="IPR013538">
    <property type="entry name" value="ASHA1/2-like_C"/>
</dbReference>
<name>A0A8J6PI89_9FLAO</name>
<comment type="caution">
    <text evidence="3">The sequence shown here is derived from an EMBL/GenBank/DDBJ whole genome shotgun (WGS) entry which is preliminary data.</text>
</comment>
<dbReference type="RefSeq" id="WP_216713795.1">
    <property type="nucleotide sequence ID" value="NZ_JACVEL010000003.1"/>
</dbReference>
<organism evidence="3 4">
    <name type="scientific">Taishania pollutisoli</name>
    <dbReference type="NCBI Taxonomy" id="2766479"/>
    <lineage>
        <taxon>Bacteria</taxon>
        <taxon>Pseudomonadati</taxon>
        <taxon>Bacteroidota</taxon>
        <taxon>Flavobacteriia</taxon>
        <taxon>Flavobacteriales</taxon>
        <taxon>Crocinitomicaceae</taxon>
        <taxon>Taishania</taxon>
    </lineage>
</organism>
<dbReference type="Pfam" id="PF08327">
    <property type="entry name" value="AHSA1"/>
    <property type="match status" value="1"/>
</dbReference>